<dbReference type="AlphaFoldDB" id="A0AAV2VI28"/>
<dbReference type="EMBL" id="CAOF01000008">
    <property type="protein sequence ID" value="CCO44191.1"/>
    <property type="molecule type" value="Genomic_DNA"/>
</dbReference>
<organism evidence="1 2">
    <name type="scientific">Vibrio nigripulchritudo SOn1</name>
    <dbReference type="NCBI Taxonomy" id="1238450"/>
    <lineage>
        <taxon>Bacteria</taxon>
        <taxon>Pseudomonadati</taxon>
        <taxon>Pseudomonadota</taxon>
        <taxon>Gammaproteobacteria</taxon>
        <taxon>Vibrionales</taxon>
        <taxon>Vibrionaceae</taxon>
        <taxon>Vibrio</taxon>
    </lineage>
</organism>
<sequence length="91" mass="9993">MMDTNLSSDVEVVLEITTVANAGNQFVEANKVQFKVVSGAPDEDTMKEYLDQISTSITNVAYAADTKCGVFYDLNFEYEMGDVRKVSPPAD</sequence>
<evidence type="ECO:0000313" key="1">
    <source>
        <dbReference type="EMBL" id="CCO44191.1"/>
    </source>
</evidence>
<accession>A0AAV2VI28</accession>
<gene>
    <name evidence="1" type="ORF">VIBNISOn1_1050017</name>
</gene>
<proteinExistence type="predicted"/>
<dbReference type="Proteomes" id="UP000018211">
    <property type="component" value="Unassembled WGS sequence"/>
</dbReference>
<comment type="caution">
    <text evidence="1">The sequence shown here is derived from an EMBL/GenBank/DDBJ whole genome shotgun (WGS) entry which is preliminary data.</text>
</comment>
<reference evidence="1 2" key="1">
    <citation type="journal article" date="2013" name="ISME J.">
        <title>Comparative genomics of pathogenic lineages of Vibrio nigripulchritudo identifies virulence-associated traits.</title>
        <authorList>
            <person name="Goudenege D."/>
            <person name="Labreuche Y."/>
            <person name="Krin E."/>
            <person name="Ansquer D."/>
            <person name="Mangenot S."/>
            <person name="Calteau A."/>
            <person name="Medigue C."/>
            <person name="Mazel D."/>
            <person name="Polz M.F."/>
            <person name="Le Roux F."/>
        </authorList>
    </citation>
    <scope>NUCLEOTIDE SEQUENCE [LARGE SCALE GENOMIC DNA]</scope>
    <source>
        <strain evidence="1 2">SOn1</strain>
    </source>
</reference>
<name>A0AAV2VI28_9VIBR</name>
<protein>
    <submittedName>
        <fullName evidence="1">Uncharacterized protein</fullName>
    </submittedName>
</protein>
<evidence type="ECO:0000313" key="2">
    <source>
        <dbReference type="Proteomes" id="UP000018211"/>
    </source>
</evidence>